<proteinExistence type="predicted"/>
<organism evidence="2 3">
    <name type="scientific">Dactylosporangium sucinum</name>
    <dbReference type="NCBI Taxonomy" id="1424081"/>
    <lineage>
        <taxon>Bacteria</taxon>
        <taxon>Bacillati</taxon>
        <taxon>Actinomycetota</taxon>
        <taxon>Actinomycetes</taxon>
        <taxon>Micromonosporales</taxon>
        <taxon>Micromonosporaceae</taxon>
        <taxon>Dactylosporangium</taxon>
    </lineage>
</organism>
<accession>A0A917UDA8</accession>
<keyword evidence="1" id="KW-0472">Membrane</keyword>
<keyword evidence="1" id="KW-1133">Transmembrane helix</keyword>
<dbReference type="EMBL" id="BMPI01000098">
    <property type="protein sequence ID" value="GGM84824.1"/>
    <property type="molecule type" value="Genomic_DNA"/>
</dbReference>
<evidence type="ECO:0008006" key="4">
    <source>
        <dbReference type="Google" id="ProtNLM"/>
    </source>
</evidence>
<evidence type="ECO:0000313" key="2">
    <source>
        <dbReference type="EMBL" id="GGM84824.1"/>
    </source>
</evidence>
<name>A0A917UDA8_9ACTN</name>
<evidence type="ECO:0000313" key="3">
    <source>
        <dbReference type="Proteomes" id="UP000642070"/>
    </source>
</evidence>
<protein>
    <recommendedName>
        <fullName evidence="4">Transmembrane protein</fullName>
    </recommendedName>
</protein>
<comment type="caution">
    <text evidence="2">The sequence shown here is derived from an EMBL/GenBank/DDBJ whole genome shotgun (WGS) entry which is preliminary data.</text>
</comment>
<reference evidence="2" key="2">
    <citation type="submission" date="2020-09" db="EMBL/GenBank/DDBJ databases">
        <authorList>
            <person name="Sun Q."/>
            <person name="Ohkuma M."/>
        </authorList>
    </citation>
    <scope>NUCLEOTIDE SEQUENCE</scope>
    <source>
        <strain evidence="2">JCM 19831</strain>
    </source>
</reference>
<sequence>MKLYADRAPTAIRQSLTDLFVAAWVYAWVRLGMTVFDLIQKLAVPGQKLEGAGNGLAENLNSAGDKIKGVPGVPDSVAAPFTNAANAATSLANAGRDQQEIVADLAWILSIVLVVLPVALVVLVWLPLRIRWMRRAGSAARLRGATAGRDLLALRALATQPIGKLVKLDPEIAARWRKGDSAAVEALARLELRALGLRPWAPAGAPDAKRPPELDLRT</sequence>
<keyword evidence="3" id="KW-1185">Reference proteome</keyword>
<dbReference type="Proteomes" id="UP000642070">
    <property type="component" value="Unassembled WGS sequence"/>
</dbReference>
<evidence type="ECO:0000256" key="1">
    <source>
        <dbReference type="SAM" id="Phobius"/>
    </source>
</evidence>
<feature type="transmembrane region" description="Helical" evidence="1">
    <location>
        <begin position="105"/>
        <end position="126"/>
    </location>
</feature>
<reference evidence="2" key="1">
    <citation type="journal article" date="2014" name="Int. J. Syst. Evol. Microbiol.">
        <title>Complete genome sequence of Corynebacterium casei LMG S-19264T (=DSM 44701T), isolated from a smear-ripened cheese.</title>
        <authorList>
            <consortium name="US DOE Joint Genome Institute (JGI-PGF)"/>
            <person name="Walter F."/>
            <person name="Albersmeier A."/>
            <person name="Kalinowski J."/>
            <person name="Ruckert C."/>
        </authorList>
    </citation>
    <scope>NUCLEOTIDE SEQUENCE</scope>
    <source>
        <strain evidence="2">JCM 19831</strain>
    </source>
</reference>
<gene>
    <name evidence="2" type="ORF">GCM10007977_103070</name>
</gene>
<dbReference type="RefSeq" id="WP_190257443.1">
    <property type="nucleotide sequence ID" value="NZ_BMPI01000098.1"/>
</dbReference>
<dbReference type="AlphaFoldDB" id="A0A917UDA8"/>
<keyword evidence="1" id="KW-0812">Transmembrane</keyword>